<name>A0ABS6AJ74_9RHOB</name>
<gene>
    <name evidence="1" type="ORF">KNW02_11010</name>
</gene>
<dbReference type="EMBL" id="JAHKNG010000017">
    <property type="protein sequence ID" value="MBU3030643.1"/>
    <property type="molecule type" value="Genomic_DNA"/>
</dbReference>
<reference evidence="1" key="1">
    <citation type="submission" date="2021-06" db="EMBL/GenBank/DDBJ databases">
        <title>Paracoccus bacterium XHP0099 sp. nov., isolated from the surface waters of the Yellow Sea.</title>
        <authorList>
            <person name="Xue H."/>
            <person name="Zhang D."/>
        </authorList>
    </citation>
    <scope>NUCLEOTIDE SEQUENCE</scope>
    <source>
        <strain evidence="1">XHP0099</strain>
    </source>
</reference>
<organism evidence="1 2">
    <name type="scientific">Paracoccus marinaquae</name>
    <dbReference type="NCBI Taxonomy" id="2841926"/>
    <lineage>
        <taxon>Bacteria</taxon>
        <taxon>Pseudomonadati</taxon>
        <taxon>Pseudomonadota</taxon>
        <taxon>Alphaproteobacteria</taxon>
        <taxon>Rhodobacterales</taxon>
        <taxon>Paracoccaceae</taxon>
        <taxon>Paracoccus</taxon>
    </lineage>
</organism>
<dbReference type="Proteomes" id="UP001166191">
    <property type="component" value="Unassembled WGS sequence"/>
</dbReference>
<proteinExistence type="predicted"/>
<comment type="caution">
    <text evidence="1">The sequence shown here is derived from an EMBL/GenBank/DDBJ whole genome shotgun (WGS) entry which is preliminary data.</text>
</comment>
<keyword evidence="2" id="KW-1185">Reference proteome</keyword>
<dbReference type="RefSeq" id="WP_216033320.1">
    <property type="nucleotide sequence ID" value="NZ_JAHKNG010000017.1"/>
</dbReference>
<evidence type="ECO:0000313" key="2">
    <source>
        <dbReference type="Proteomes" id="UP001166191"/>
    </source>
</evidence>
<protein>
    <submittedName>
        <fullName evidence="1">Uncharacterized protein</fullName>
    </submittedName>
</protein>
<evidence type="ECO:0000313" key="1">
    <source>
        <dbReference type="EMBL" id="MBU3030643.1"/>
    </source>
</evidence>
<accession>A0ABS6AJ74</accession>
<sequence>MSDEGSGMKHSLLDEREQIETALDSAVGLAQAAILLLGSVDVHFVRMMC</sequence>